<dbReference type="PANTHER" id="PTHR13878:SF91">
    <property type="entry name" value="FAD BINDING DOMAIN PROTEIN (AFU_ORTHOLOGUE AFUA_6G12070)-RELATED"/>
    <property type="match status" value="1"/>
</dbReference>
<dbReference type="PANTHER" id="PTHR13878">
    <property type="entry name" value="GULONOLACTONE OXIDASE"/>
    <property type="match status" value="1"/>
</dbReference>
<dbReference type="Gene3D" id="3.30.465.10">
    <property type="match status" value="1"/>
</dbReference>
<dbReference type="AlphaFoldDB" id="K5W0D4"/>
<dbReference type="GO" id="GO:0016491">
    <property type="term" value="F:oxidoreductase activity"/>
    <property type="evidence" value="ECO:0007669"/>
    <property type="project" value="UniProtKB-KW"/>
</dbReference>
<dbReference type="GeneID" id="18911322"/>
<dbReference type="InterPro" id="IPR050432">
    <property type="entry name" value="FAD-linked_Oxidoreductases_BP"/>
</dbReference>
<dbReference type="InterPro" id="IPR016169">
    <property type="entry name" value="FAD-bd_PCMH_sub2"/>
</dbReference>
<dbReference type="STRING" id="650164.K5W0D4"/>
<dbReference type="InterPro" id="IPR012951">
    <property type="entry name" value="BBE"/>
</dbReference>
<evidence type="ECO:0000313" key="5">
    <source>
        <dbReference type="Proteomes" id="UP000008370"/>
    </source>
</evidence>
<dbReference type="Proteomes" id="UP000008370">
    <property type="component" value="Unassembled WGS sequence"/>
</dbReference>
<evidence type="ECO:0000259" key="3">
    <source>
        <dbReference type="PROSITE" id="PS51387"/>
    </source>
</evidence>
<keyword evidence="2" id="KW-0560">Oxidoreductase</keyword>
<dbReference type="RefSeq" id="XP_007398660.1">
    <property type="nucleotide sequence ID" value="XM_007398598.1"/>
</dbReference>
<dbReference type="OrthoDB" id="9983560at2759"/>
<comment type="similarity">
    <text evidence="1">Belongs to the oxygen-dependent FAD-linked oxidoreductase family.</text>
</comment>
<evidence type="ECO:0000313" key="4">
    <source>
        <dbReference type="EMBL" id="EKM52309.1"/>
    </source>
</evidence>
<dbReference type="GO" id="GO:0071949">
    <property type="term" value="F:FAD binding"/>
    <property type="evidence" value="ECO:0007669"/>
    <property type="project" value="InterPro"/>
</dbReference>
<feature type="domain" description="FAD-binding PCMH-type" evidence="3">
    <location>
        <begin position="9"/>
        <end position="208"/>
    </location>
</feature>
<accession>K5W0D4</accession>
<dbReference type="PROSITE" id="PS51387">
    <property type="entry name" value="FAD_PCMH"/>
    <property type="match status" value="1"/>
</dbReference>
<dbReference type="KEGG" id="pco:PHACADRAFT_198375"/>
<dbReference type="SUPFAM" id="SSF56176">
    <property type="entry name" value="FAD-binding/transporter-associated domain-like"/>
    <property type="match status" value="1"/>
</dbReference>
<dbReference type="Pfam" id="PF08031">
    <property type="entry name" value="BBE"/>
    <property type="match status" value="1"/>
</dbReference>
<organism evidence="4 5">
    <name type="scientific">Phanerochaete carnosa (strain HHB-10118-sp)</name>
    <name type="common">White-rot fungus</name>
    <name type="synonym">Peniophora carnosa</name>
    <dbReference type="NCBI Taxonomy" id="650164"/>
    <lineage>
        <taxon>Eukaryota</taxon>
        <taxon>Fungi</taxon>
        <taxon>Dikarya</taxon>
        <taxon>Basidiomycota</taxon>
        <taxon>Agaricomycotina</taxon>
        <taxon>Agaricomycetes</taxon>
        <taxon>Polyporales</taxon>
        <taxon>Phanerochaetaceae</taxon>
        <taxon>Phanerochaete</taxon>
    </lineage>
</organism>
<sequence length="439" mass="47673">MAGDETTKFGAYPNTAWETCQATGEQCLLDFSNTSDPLAFTPLSTCAQGSVPNYYIGVQNPEDVSVALNFSRTTGIPLVVKNTGISYNSSFTPEGCSQAGISAVTFGAGVTFRSLYAFADAQNITIIGGTDDSIAAGGGYLMGGGHSAFSNSLGLTVDHALEFEVVTPDGQHRIANSCVNSDLFFALRGGGGGTLGVVLQITIRAFPGFSFSVLQTVFMGVPSIEIQREFVKFLIDNALPWASKGWGGYIEAGYLLFLHYKTRLTFPAWTRSDLNGTFVLQEETSWLSFFNQFVAPTGLPDGLPSAVGSRLIPATVFDSESQKAALLDIVMSAVPKHATALLFPVAPYFFKGDDQTILNPAWRSSLWHNEAYLFESNFSNTSAISMTWLQANITVEMFWGPNYPELLRIKEKYDPYHLMDCWRCVGWNGPSAARFGSYP</sequence>
<reference evidence="4 5" key="1">
    <citation type="journal article" date="2012" name="BMC Genomics">
        <title>Comparative genomics of the white-rot fungi, Phanerochaete carnosa and P. chrysosporium, to elucidate the genetic basis of the distinct wood types they colonize.</title>
        <authorList>
            <person name="Suzuki H."/>
            <person name="MacDonald J."/>
            <person name="Syed K."/>
            <person name="Salamov A."/>
            <person name="Hori C."/>
            <person name="Aerts A."/>
            <person name="Henrissat B."/>
            <person name="Wiebenga A."/>
            <person name="vanKuyk P.A."/>
            <person name="Barry K."/>
            <person name="Lindquist E."/>
            <person name="LaButti K."/>
            <person name="Lapidus A."/>
            <person name="Lucas S."/>
            <person name="Coutinho P."/>
            <person name="Gong Y."/>
            <person name="Samejima M."/>
            <person name="Mahadevan R."/>
            <person name="Abou-Zaid M."/>
            <person name="de Vries R.P."/>
            <person name="Igarashi K."/>
            <person name="Yadav J.S."/>
            <person name="Grigoriev I.V."/>
            <person name="Master E.R."/>
        </authorList>
    </citation>
    <scope>NUCLEOTIDE SEQUENCE [LARGE SCALE GENOMIC DNA]</scope>
    <source>
        <strain evidence="4 5">HHB-10118-sp</strain>
    </source>
</reference>
<dbReference type="InterPro" id="IPR006094">
    <property type="entry name" value="Oxid_FAD_bind_N"/>
</dbReference>
<dbReference type="Pfam" id="PF01565">
    <property type="entry name" value="FAD_binding_4"/>
    <property type="match status" value="1"/>
</dbReference>
<dbReference type="InParanoid" id="K5W0D4"/>
<gene>
    <name evidence="4" type="ORF">PHACADRAFT_198375</name>
</gene>
<protein>
    <recommendedName>
        <fullName evidence="3">FAD-binding PCMH-type domain-containing protein</fullName>
    </recommendedName>
</protein>
<dbReference type="HOGENOM" id="CLU_018354_4_0_1"/>
<dbReference type="EMBL" id="JH930475">
    <property type="protein sequence ID" value="EKM52309.1"/>
    <property type="molecule type" value="Genomic_DNA"/>
</dbReference>
<keyword evidence="5" id="KW-1185">Reference proteome</keyword>
<dbReference type="InterPro" id="IPR016166">
    <property type="entry name" value="FAD-bd_PCMH"/>
</dbReference>
<name>K5W0D4_PHACS</name>
<evidence type="ECO:0000256" key="2">
    <source>
        <dbReference type="ARBA" id="ARBA00023002"/>
    </source>
</evidence>
<evidence type="ECO:0000256" key="1">
    <source>
        <dbReference type="ARBA" id="ARBA00005466"/>
    </source>
</evidence>
<proteinExistence type="inferred from homology"/>
<dbReference type="InterPro" id="IPR036318">
    <property type="entry name" value="FAD-bd_PCMH-like_sf"/>
</dbReference>